<dbReference type="PANTHER" id="PTHR11717">
    <property type="entry name" value="LOW MOLECULAR WEIGHT PROTEIN TYROSINE PHOSPHATASE"/>
    <property type="match status" value="1"/>
</dbReference>
<evidence type="ECO:0000259" key="1">
    <source>
        <dbReference type="SMART" id="SM00226"/>
    </source>
</evidence>
<dbReference type="Pfam" id="PF01451">
    <property type="entry name" value="LMWPc"/>
    <property type="match status" value="1"/>
</dbReference>
<dbReference type="STRING" id="405436.SAMN05444365_104470"/>
<evidence type="ECO:0000313" key="3">
    <source>
        <dbReference type="Proteomes" id="UP000242415"/>
    </source>
</evidence>
<dbReference type="InterPro" id="IPR036196">
    <property type="entry name" value="Ptyr_pPase_sf"/>
</dbReference>
<dbReference type="GO" id="GO:0004725">
    <property type="term" value="F:protein tyrosine phosphatase activity"/>
    <property type="evidence" value="ECO:0007669"/>
    <property type="project" value="TreeGrafter"/>
</dbReference>
<dbReference type="Proteomes" id="UP000242415">
    <property type="component" value="Unassembled WGS sequence"/>
</dbReference>
<dbReference type="SMART" id="SM00226">
    <property type="entry name" value="LMWPc"/>
    <property type="match status" value="1"/>
</dbReference>
<accession>A0A1H3PDS1</accession>
<dbReference type="AlphaFoldDB" id="A0A1H3PDS1"/>
<reference evidence="3" key="1">
    <citation type="submission" date="2016-10" db="EMBL/GenBank/DDBJ databases">
        <authorList>
            <person name="Varghese N."/>
            <person name="Submissions S."/>
        </authorList>
    </citation>
    <scope>NUCLEOTIDE SEQUENCE [LARGE SCALE GENOMIC DNA]</scope>
    <source>
        <strain evidence="3">DSM 45245</strain>
    </source>
</reference>
<dbReference type="EMBL" id="FNPH01000004">
    <property type="protein sequence ID" value="SDY99220.1"/>
    <property type="molecule type" value="Genomic_DNA"/>
</dbReference>
<keyword evidence="3" id="KW-1185">Reference proteome</keyword>
<dbReference type="Gene3D" id="3.40.50.2300">
    <property type="match status" value="1"/>
</dbReference>
<dbReference type="InterPro" id="IPR050438">
    <property type="entry name" value="LMW_PTPase"/>
</dbReference>
<name>A0A1H3PDS1_9ACTN</name>
<dbReference type="InterPro" id="IPR023485">
    <property type="entry name" value="Ptyr_pPase"/>
</dbReference>
<feature type="domain" description="Phosphotyrosine protein phosphatase I" evidence="1">
    <location>
        <begin position="5"/>
        <end position="192"/>
    </location>
</feature>
<dbReference type="OrthoDB" id="9784339at2"/>
<protein>
    <submittedName>
        <fullName evidence="2">Protein-tyrosine phosphatase</fullName>
    </submittedName>
</protein>
<evidence type="ECO:0000313" key="2">
    <source>
        <dbReference type="EMBL" id="SDY99220.1"/>
    </source>
</evidence>
<sequence length="197" mass="20562">MVGGLLFVCHANLCRSPMAEYIARAMLTDMAPAADAPVAVSSAGTHAVPGQPMHPHAAAVAAQWSGESHTFRSRPVTAAALARAGVVLTATREQRGACVALAPGAIRRTFTLRQFSRLVTAATERGWPTAEIDAAPAERLAALVSTAGRARALVQPARAGEDDLADPLGQPLGQFRRCAGEIERALRPVVDVIAKPC</sequence>
<dbReference type="SUPFAM" id="SSF52788">
    <property type="entry name" value="Phosphotyrosine protein phosphatases I"/>
    <property type="match status" value="1"/>
</dbReference>
<dbReference type="PANTHER" id="PTHR11717:SF31">
    <property type="entry name" value="LOW MOLECULAR WEIGHT PROTEIN-TYROSINE-PHOSPHATASE ETP-RELATED"/>
    <property type="match status" value="1"/>
</dbReference>
<organism evidence="2 3">
    <name type="scientific">Micromonospora pattaloongensis</name>
    <dbReference type="NCBI Taxonomy" id="405436"/>
    <lineage>
        <taxon>Bacteria</taxon>
        <taxon>Bacillati</taxon>
        <taxon>Actinomycetota</taxon>
        <taxon>Actinomycetes</taxon>
        <taxon>Micromonosporales</taxon>
        <taxon>Micromonosporaceae</taxon>
        <taxon>Micromonospora</taxon>
    </lineage>
</organism>
<proteinExistence type="predicted"/>
<gene>
    <name evidence="2" type="ORF">SAMN05444365_104470</name>
</gene>